<dbReference type="PANTHER" id="PTHR33463:SF209">
    <property type="entry name" value="DISEASE RESISTANCE PROTEIN RPS2-LIKE"/>
    <property type="match status" value="1"/>
</dbReference>
<feature type="transmembrane region" description="Helical" evidence="1">
    <location>
        <begin position="39"/>
        <end position="60"/>
    </location>
</feature>
<dbReference type="PANTHER" id="PTHR33463">
    <property type="entry name" value="NB-ARC DOMAIN-CONTAINING PROTEIN-RELATED"/>
    <property type="match status" value="1"/>
</dbReference>
<dbReference type="InterPro" id="IPR050905">
    <property type="entry name" value="Plant_NBS-LRR"/>
</dbReference>
<evidence type="ECO:0000313" key="3">
    <source>
        <dbReference type="EMBL" id="TVT98125.1"/>
    </source>
</evidence>
<evidence type="ECO:0000259" key="2">
    <source>
        <dbReference type="Pfam" id="PF23247"/>
    </source>
</evidence>
<keyword evidence="1" id="KW-1133">Transmembrane helix</keyword>
<dbReference type="InterPro" id="IPR057135">
    <property type="entry name" value="At4g27190-like_LRR"/>
</dbReference>
<keyword evidence="1" id="KW-0472">Membrane</keyword>
<gene>
    <name evidence="3" type="ORF">EJB05_56587</name>
</gene>
<accession>A0A5J9SIE8</accession>
<proteinExistence type="predicted"/>
<dbReference type="Pfam" id="PF23247">
    <property type="entry name" value="LRR_RPS2"/>
    <property type="match status" value="1"/>
</dbReference>
<sequence>MRRRIGAPRQCVQRGAAGLGSATVEGPGPRREVGASAGLFLGTGAVSGLNLLLCLATFVYHARYELRVQGVSAPRGTLLERLRAWLHHYDVKDLGSPTFKEWIDGSMRSGRDAGGASGGSNRHDTIQRLCWLLSSVHSVRQEITIKADDINNAAEEIISFLKDTGKSVIYFDGWGGLGASSALKAVVKLLRSSSSQREDAIGNPNLDKIIHIDCSRWQSKRALQKAIAEELKLPQQVMAIFDQHDKEDDFYGVEEGARGVIQDAKMAILNDLAKITFLAVFHNGSGVYIDLQEYGIPISGLLSKTVLWTSRGRFRLHTRQEDVKKLAMSSEVAISADVSSDSTVYTVERLLHAEAEDVARYTGVPEPDMNPKVVTECFLYTVLRGEEYGIDWGIHAANYWVCDGIIQNSTNADRSAWEIADALQRNMSIPMDWHHIWLVNIRDVLGLSGKKWKCCDRWISANRRQRQQQHEDTNYCDATSVQVPPQATSFFWIAQGQSNKKNSTAILEAGMFGHSNSSSLRVIHLSQCTFSFSSPPFSSCSSLRFLLLHQCKDKDAGVATDCSGEKVHDHYRQNNHGSGACFRKLWVLELSYTDWYWLLSEGMMDLMAELRELNVKGVKNWSINNLNRGSGAESNSCRLPNLVILRVTSQPTDVDSSDKNQASPLVAFPDLSSSIILKKVVLDGCVELEELGFNVLPPSLESFSFTSNVNTNIKSMCFRGCTKLEYVLLKGLFRNLVELDMSGTAIRSLDLSATEAPKLKHLFLFGCEKLCAILWPQYGRKPKLEELHIDTTQAALTKEHKSTKEPRDDTIVGSSAVVLGCSRAPPEFDFYIMLRDARVFRSLSHAGVNNRLHIEITTDAASYIGGHKGISQGTNSSTSRCERQVRALSLQKPAGNLYADNIAATFKDNSQDVTAMWPCPSAPPCKGRCFISTQETRIELPHVTARTEQGTRATILPNFVHERAEALHLHDSFSITCIPGPAPATIDLKWDLLMWCRLERCPNLEGTVFTAPARGESLIFYWLRTFWASQLLKALYIWDWSASSFRPRYRSFEDLRFLHIDCCPRLIHVLPLCASNRRGCHSLKTLEIVYCGNLKEVFPLDHSDSEEQEEPPREFPCLERIHLHELPKLQRVCGRRMYTPNLKTVKIRGCWNLKRLPALRRSGNNPPPKVDCEREWWNGLEWDGEELTGHHPTLYKASHSQYDKKTLLRTSVLR</sequence>
<comment type="caution">
    <text evidence="3">The sequence shown here is derived from an EMBL/GenBank/DDBJ whole genome shotgun (WGS) entry which is preliminary data.</text>
</comment>
<dbReference type="OrthoDB" id="695871at2759"/>
<dbReference type="EMBL" id="RWGY01000894">
    <property type="protein sequence ID" value="TVT98125.1"/>
    <property type="molecule type" value="Genomic_DNA"/>
</dbReference>
<dbReference type="SUPFAM" id="SSF52058">
    <property type="entry name" value="L domain-like"/>
    <property type="match status" value="2"/>
</dbReference>
<evidence type="ECO:0000313" key="4">
    <source>
        <dbReference type="Proteomes" id="UP000324897"/>
    </source>
</evidence>
<reference evidence="3 4" key="1">
    <citation type="journal article" date="2019" name="Sci. Rep.">
        <title>A high-quality genome of Eragrostis curvula grass provides insights into Poaceae evolution and supports new strategies to enhance forage quality.</title>
        <authorList>
            <person name="Carballo J."/>
            <person name="Santos B.A.C.M."/>
            <person name="Zappacosta D."/>
            <person name="Garbus I."/>
            <person name="Selva J.P."/>
            <person name="Gallo C.A."/>
            <person name="Diaz A."/>
            <person name="Albertini E."/>
            <person name="Caccamo M."/>
            <person name="Echenique V."/>
        </authorList>
    </citation>
    <scope>NUCLEOTIDE SEQUENCE [LARGE SCALE GENOMIC DNA]</scope>
    <source>
        <strain evidence="4">cv. Victoria</strain>
        <tissue evidence="3">Leaf</tissue>
    </source>
</reference>
<name>A0A5J9SIE8_9POAL</name>
<protein>
    <recommendedName>
        <fullName evidence="2">Disease resistance protein At4g27190-like leucine-rich repeats domain-containing protein</fullName>
    </recommendedName>
</protein>
<dbReference type="Gene3D" id="3.80.10.10">
    <property type="entry name" value="Ribonuclease Inhibitor"/>
    <property type="match status" value="2"/>
</dbReference>
<dbReference type="Gramene" id="TVT98125">
    <property type="protein sequence ID" value="TVT98125"/>
    <property type="gene ID" value="EJB05_56587"/>
</dbReference>
<feature type="domain" description="Disease resistance protein At4g27190-like leucine-rich repeats" evidence="2">
    <location>
        <begin position="1048"/>
        <end position="1156"/>
    </location>
</feature>
<dbReference type="AlphaFoldDB" id="A0A5J9SIE8"/>
<dbReference type="InterPro" id="IPR032675">
    <property type="entry name" value="LRR_dom_sf"/>
</dbReference>
<keyword evidence="1" id="KW-0812">Transmembrane</keyword>
<organism evidence="3 4">
    <name type="scientific">Eragrostis curvula</name>
    <name type="common">weeping love grass</name>
    <dbReference type="NCBI Taxonomy" id="38414"/>
    <lineage>
        <taxon>Eukaryota</taxon>
        <taxon>Viridiplantae</taxon>
        <taxon>Streptophyta</taxon>
        <taxon>Embryophyta</taxon>
        <taxon>Tracheophyta</taxon>
        <taxon>Spermatophyta</taxon>
        <taxon>Magnoliopsida</taxon>
        <taxon>Liliopsida</taxon>
        <taxon>Poales</taxon>
        <taxon>Poaceae</taxon>
        <taxon>PACMAD clade</taxon>
        <taxon>Chloridoideae</taxon>
        <taxon>Eragrostideae</taxon>
        <taxon>Eragrostidinae</taxon>
        <taxon>Eragrostis</taxon>
    </lineage>
</organism>
<keyword evidence="4" id="KW-1185">Reference proteome</keyword>
<dbReference type="Proteomes" id="UP000324897">
    <property type="component" value="Unassembled WGS sequence"/>
</dbReference>
<evidence type="ECO:0000256" key="1">
    <source>
        <dbReference type="SAM" id="Phobius"/>
    </source>
</evidence>
<feature type="non-terminal residue" evidence="3">
    <location>
        <position position="1"/>
    </location>
</feature>